<name>A0A5C6M1G0_9PLAN</name>
<dbReference type="Proteomes" id="UP000321083">
    <property type="component" value="Unassembled WGS sequence"/>
</dbReference>
<protein>
    <recommendedName>
        <fullName evidence="3">Penicillin-binding protein activator LpoB</fullName>
    </recommendedName>
</protein>
<feature type="non-terminal residue" evidence="1">
    <location>
        <position position="222"/>
    </location>
</feature>
<evidence type="ECO:0008006" key="3">
    <source>
        <dbReference type="Google" id="ProtNLM"/>
    </source>
</evidence>
<keyword evidence="2" id="KW-1185">Reference proteome</keyword>
<evidence type="ECO:0000313" key="2">
    <source>
        <dbReference type="Proteomes" id="UP000321083"/>
    </source>
</evidence>
<gene>
    <name evidence="1" type="ORF">E3A20_28690</name>
</gene>
<accession>A0A5C6M1G0</accession>
<organism evidence="1 2">
    <name type="scientific">Planctomyces bekefii</name>
    <dbReference type="NCBI Taxonomy" id="1653850"/>
    <lineage>
        <taxon>Bacteria</taxon>
        <taxon>Pseudomonadati</taxon>
        <taxon>Planctomycetota</taxon>
        <taxon>Planctomycetia</taxon>
        <taxon>Planctomycetales</taxon>
        <taxon>Planctomycetaceae</taxon>
        <taxon>Planctomyces</taxon>
    </lineage>
</organism>
<comment type="caution">
    <text evidence="1">The sequence shown here is derived from an EMBL/GenBank/DDBJ whole genome shotgun (WGS) entry which is preliminary data.</text>
</comment>
<evidence type="ECO:0000313" key="1">
    <source>
        <dbReference type="EMBL" id="TWW08003.1"/>
    </source>
</evidence>
<dbReference type="Gene3D" id="3.40.50.10610">
    <property type="entry name" value="ABC-type transport auxiliary lipoprotein component"/>
    <property type="match status" value="1"/>
</dbReference>
<dbReference type="AlphaFoldDB" id="A0A5C6M1G0"/>
<dbReference type="Pfam" id="PF13036">
    <property type="entry name" value="LpoB"/>
    <property type="match status" value="1"/>
</dbReference>
<reference evidence="1 2" key="1">
    <citation type="submission" date="2019-08" db="EMBL/GenBank/DDBJ databases">
        <title>100 year-old enigma solved: identification of Planctomyces bekefii, the type genus and species of the phylum Planctomycetes.</title>
        <authorList>
            <person name="Svetlana D.N."/>
            <person name="Overmann J."/>
        </authorList>
    </citation>
    <scope>NUCLEOTIDE SEQUENCE [LARGE SCALE GENOMIC DNA]</scope>
    <source>
        <strain evidence="1">Phe10_nw2017</strain>
    </source>
</reference>
<reference evidence="1 2" key="2">
    <citation type="submission" date="2019-08" db="EMBL/GenBank/DDBJ databases">
        <authorList>
            <person name="Henke P."/>
        </authorList>
    </citation>
    <scope>NUCLEOTIDE SEQUENCE [LARGE SCALE GENOMIC DNA]</scope>
    <source>
        <strain evidence="1">Phe10_nw2017</strain>
    </source>
</reference>
<dbReference type="InterPro" id="IPR014094">
    <property type="entry name" value="LpoB"/>
</dbReference>
<proteinExistence type="predicted"/>
<sequence length="222" mass="25348">MAVRRKFLLLTLLFCCILAPGCRKKQYAHVLKQDDRDMVGSHNAGAETWKPLIDESVSRLLGKSSQTILQTSHTTIREDGSLARSVCFVGVENKSGETIGDFKDQIYEHISTLVSQDPQYRMISKRYVDAAMAELRCNPDSLVLPQKQRDFQMVLEKSSQPIDYLLFARVTSGTTNSNGDYQRDYLLTLELLNIHTGESVTESAMLRKGYHKRRWGRWVHYG</sequence>
<dbReference type="EMBL" id="SRHE01000896">
    <property type="protein sequence ID" value="TWW08003.1"/>
    <property type="molecule type" value="Genomic_DNA"/>
</dbReference>